<protein>
    <submittedName>
        <fullName evidence="1">MoaD/ThiS family protein</fullName>
    </submittedName>
</protein>
<comment type="caution">
    <text evidence="1">The sequence shown here is derived from an EMBL/GenBank/DDBJ whole genome shotgun (WGS) entry which is preliminary data.</text>
</comment>
<dbReference type="InterPro" id="IPR003749">
    <property type="entry name" value="ThiS/MoaD-like"/>
</dbReference>
<dbReference type="InterPro" id="IPR012675">
    <property type="entry name" value="Beta-grasp_dom_sf"/>
</dbReference>
<keyword evidence="2" id="KW-1185">Reference proteome</keyword>
<sequence>MKKRIDLLHFAAFSQARGCSDETVTTGAATPRDLYAELGLETTHPLVALRVAVNDRITTWDLPLSDGDHVVFLAPSSGG</sequence>
<evidence type="ECO:0000313" key="2">
    <source>
        <dbReference type="Proteomes" id="UP001267426"/>
    </source>
</evidence>
<organism evidence="1 2">
    <name type="scientific">Rubrivirga litoralis</name>
    <dbReference type="NCBI Taxonomy" id="3075598"/>
    <lineage>
        <taxon>Bacteria</taxon>
        <taxon>Pseudomonadati</taxon>
        <taxon>Rhodothermota</taxon>
        <taxon>Rhodothermia</taxon>
        <taxon>Rhodothermales</taxon>
        <taxon>Rubricoccaceae</taxon>
        <taxon>Rubrivirga</taxon>
    </lineage>
</organism>
<dbReference type="Proteomes" id="UP001267426">
    <property type="component" value="Unassembled WGS sequence"/>
</dbReference>
<proteinExistence type="predicted"/>
<evidence type="ECO:0000313" key="1">
    <source>
        <dbReference type="EMBL" id="MDT0631563.1"/>
    </source>
</evidence>
<dbReference type="CDD" id="cd00754">
    <property type="entry name" value="Ubl_MoaD"/>
    <property type="match status" value="1"/>
</dbReference>
<dbReference type="RefSeq" id="WP_311662906.1">
    <property type="nucleotide sequence ID" value="NZ_JAVRHT010000014.1"/>
</dbReference>
<dbReference type="InterPro" id="IPR016155">
    <property type="entry name" value="Mopterin_synth/thiamin_S_b"/>
</dbReference>
<gene>
    <name evidence="1" type="ORF">RM540_07345</name>
</gene>
<dbReference type="Gene3D" id="3.10.20.30">
    <property type="match status" value="1"/>
</dbReference>
<dbReference type="SUPFAM" id="SSF54285">
    <property type="entry name" value="MoaD/ThiS"/>
    <property type="match status" value="1"/>
</dbReference>
<dbReference type="Pfam" id="PF02597">
    <property type="entry name" value="ThiS"/>
    <property type="match status" value="1"/>
</dbReference>
<accession>A0ABU3BQK1</accession>
<name>A0ABU3BQK1_9BACT</name>
<dbReference type="EMBL" id="JAVRHT010000014">
    <property type="protein sequence ID" value="MDT0631563.1"/>
    <property type="molecule type" value="Genomic_DNA"/>
</dbReference>
<reference evidence="1 2" key="1">
    <citation type="submission" date="2023-09" db="EMBL/GenBank/DDBJ databases">
        <authorList>
            <person name="Rey-Velasco X."/>
        </authorList>
    </citation>
    <scope>NUCLEOTIDE SEQUENCE [LARGE SCALE GENOMIC DNA]</scope>
    <source>
        <strain evidence="1 2">F394</strain>
    </source>
</reference>